<protein>
    <submittedName>
        <fullName evidence="1">Uncharacterized protein</fullName>
    </submittedName>
</protein>
<dbReference type="OrthoDB" id="10602608at2759"/>
<organism evidence="1 2">
    <name type="scientific">Brachionus calyciflorus</name>
    <dbReference type="NCBI Taxonomy" id="104777"/>
    <lineage>
        <taxon>Eukaryota</taxon>
        <taxon>Metazoa</taxon>
        <taxon>Spiralia</taxon>
        <taxon>Gnathifera</taxon>
        <taxon>Rotifera</taxon>
        <taxon>Eurotatoria</taxon>
        <taxon>Monogononta</taxon>
        <taxon>Pseudotrocha</taxon>
        <taxon>Ploima</taxon>
        <taxon>Brachionidae</taxon>
        <taxon>Brachionus</taxon>
    </lineage>
</organism>
<dbReference type="EMBL" id="CAJNOC010000089">
    <property type="protein sequence ID" value="CAF0713994.1"/>
    <property type="molecule type" value="Genomic_DNA"/>
</dbReference>
<keyword evidence="2" id="KW-1185">Reference proteome</keyword>
<dbReference type="Proteomes" id="UP000663879">
    <property type="component" value="Unassembled WGS sequence"/>
</dbReference>
<comment type="caution">
    <text evidence="1">The sequence shown here is derived from an EMBL/GenBank/DDBJ whole genome shotgun (WGS) entry which is preliminary data.</text>
</comment>
<accession>A0A813M6H1</accession>
<evidence type="ECO:0000313" key="1">
    <source>
        <dbReference type="EMBL" id="CAF0713994.1"/>
    </source>
</evidence>
<sequence>MVNSKYFTIYDTLDSKYETNHLDSYRNTTKKLLDNYLDFKSIRQVPEQRSILKSSSSSFRSSEIQDQKFYYDSINEREKMYHSKSTNNLAPRSVEIPIERVYSSRNLKEQDRYNSSSYINLNRQKQSPPMVNLDVEIKTPRSDIKISRRSKSYEVSCTRKIS</sequence>
<reference evidence="1" key="1">
    <citation type="submission" date="2021-02" db="EMBL/GenBank/DDBJ databases">
        <authorList>
            <person name="Nowell W R."/>
        </authorList>
    </citation>
    <scope>NUCLEOTIDE SEQUENCE</scope>
    <source>
        <strain evidence="1">Ploen Becks lab</strain>
    </source>
</reference>
<gene>
    <name evidence="1" type="ORF">OXX778_LOCUS1405</name>
</gene>
<proteinExistence type="predicted"/>
<evidence type="ECO:0000313" key="2">
    <source>
        <dbReference type="Proteomes" id="UP000663879"/>
    </source>
</evidence>
<name>A0A813M6H1_9BILA</name>
<dbReference type="AlphaFoldDB" id="A0A813M6H1"/>